<keyword evidence="2" id="KW-0378">Hydrolase</keyword>
<evidence type="ECO:0000313" key="6">
    <source>
        <dbReference type="EMBL" id="KAI1240709.1"/>
    </source>
</evidence>
<dbReference type="GO" id="GO:0050124">
    <property type="term" value="F:N-acylneuraminate-9-phosphatase activity"/>
    <property type="evidence" value="ECO:0007669"/>
    <property type="project" value="TreeGrafter"/>
</dbReference>
<name>A0A835P0I3_9PASS</name>
<dbReference type="InterPro" id="IPR011950">
    <property type="entry name" value="HAD-SF_hydro_IA_CTE7"/>
</dbReference>
<dbReference type="SFLD" id="SFLDS00003">
    <property type="entry name" value="Haloacid_Dehalogenase"/>
    <property type="match status" value="1"/>
</dbReference>
<keyword evidence="3" id="KW-0460">Magnesium</keyword>
<dbReference type="SUPFAM" id="SSF56784">
    <property type="entry name" value="HAD-like"/>
    <property type="match status" value="1"/>
</dbReference>
<dbReference type="AlphaFoldDB" id="A0A835P0I3"/>
<reference evidence="6 7" key="2">
    <citation type="journal article" date="2021" name="J. Hered.">
        <title>Feather Gene Expression Elucidates the Developmental Basis of Plumage Iridescence in African Starlings.</title>
        <authorList>
            <person name="Rubenstein D.R."/>
            <person name="Corvelo A."/>
            <person name="MacManes M.D."/>
            <person name="Maia R."/>
            <person name="Narzisi G."/>
            <person name="Rousaki A."/>
            <person name="Vandenabeele P."/>
            <person name="Shawkey M.D."/>
            <person name="Solomon J."/>
        </authorList>
    </citation>
    <scope>NUCLEOTIDE SEQUENCE [LARGE SCALE GENOMIC DNA]</scope>
    <source>
        <strain evidence="6">SS15</strain>
    </source>
</reference>
<dbReference type="NCBIfam" id="TIGR01549">
    <property type="entry name" value="HAD-SF-IA-v1"/>
    <property type="match status" value="1"/>
</dbReference>
<reference evidence="6" key="3">
    <citation type="submission" date="2022-01" db="EMBL/GenBank/DDBJ databases">
        <authorList>
            <person name="Rubenstein D.R."/>
        </authorList>
    </citation>
    <scope>NUCLEOTIDE SEQUENCE</scope>
    <source>
        <strain evidence="6">SS15</strain>
        <tissue evidence="6">Liver</tissue>
    </source>
</reference>
<comment type="caution">
    <text evidence="5">The sequence shown here is derived from an EMBL/GenBank/DDBJ whole genome shotgun (WGS) entry which is preliminary data.</text>
</comment>
<dbReference type="PRINTS" id="PR00413">
    <property type="entry name" value="HADHALOGNASE"/>
</dbReference>
<dbReference type="InterPro" id="IPR036412">
    <property type="entry name" value="HAD-like_sf"/>
</dbReference>
<dbReference type="CDD" id="cd04305">
    <property type="entry name" value="HAD_Neu5Ac-Pase_like"/>
    <property type="match status" value="1"/>
</dbReference>
<evidence type="ECO:0000256" key="1">
    <source>
        <dbReference type="ARBA" id="ARBA00001946"/>
    </source>
</evidence>
<dbReference type="GO" id="GO:0046380">
    <property type="term" value="P:N-acetylneuraminate biosynthetic process"/>
    <property type="evidence" value="ECO:0007669"/>
    <property type="project" value="TreeGrafter"/>
</dbReference>
<evidence type="ECO:0000256" key="3">
    <source>
        <dbReference type="ARBA" id="ARBA00022842"/>
    </source>
</evidence>
<keyword evidence="7" id="KW-1185">Reference proteome</keyword>
<dbReference type="OrthoDB" id="1694274at2759"/>
<dbReference type="InterPro" id="IPR051400">
    <property type="entry name" value="HAD-like_hydrolase"/>
</dbReference>
<dbReference type="NCBIfam" id="TIGR02253">
    <property type="entry name" value="CTE7"/>
    <property type="match status" value="1"/>
</dbReference>
<protein>
    <recommendedName>
        <fullName evidence="8">N-acylneuraminate-9-phosphatase</fullName>
    </recommendedName>
</protein>
<reference evidence="5" key="1">
    <citation type="submission" date="2020-10" db="EMBL/GenBank/DDBJ databases">
        <title>Feather gene expression reveals the developmental basis of iridescence in African starlings.</title>
        <authorList>
            <person name="Rubenstein D.R."/>
        </authorList>
    </citation>
    <scope>NUCLEOTIDE SEQUENCE</scope>
    <source>
        <strain evidence="5">SS15</strain>
        <tissue evidence="5">Liver</tissue>
    </source>
</reference>
<dbReference type="Proteomes" id="UP000618051">
    <property type="component" value="Unassembled WGS sequence"/>
</dbReference>
<gene>
    <name evidence="6" type="ORF">IHE44_0009146</name>
    <name evidence="5" type="ORF">IHE44_006830</name>
</gene>
<evidence type="ECO:0000256" key="4">
    <source>
        <dbReference type="SAM" id="MobiDB-lite"/>
    </source>
</evidence>
<comment type="cofactor">
    <cofactor evidence="1">
        <name>Mg(2+)</name>
        <dbReference type="ChEBI" id="CHEBI:18420"/>
    </cofactor>
</comment>
<proteinExistence type="predicted"/>
<dbReference type="EMBL" id="JADDUC010000025">
    <property type="protein sequence ID" value="KAG0124080.1"/>
    <property type="molecule type" value="Genomic_DNA"/>
</dbReference>
<sequence length="584" mass="65883">MGLHGVKAVFFDLDNTLIDTAAAGRRAIEEVISALQSKHHYGEGEARAVCDKVQAKLLKECHDPAKMCITDLRISHWEEAIQETIGGEANRDLAAECYYLWKTTRLQHLTLAEDTRAMLTELRKGLRLLLLTNGDRQTQREKIEACACQPYFDAIVVGGEQKEEKPAPSIFRYCCDLLGVQPAECVMVGDSLDTDIQGGLNAGLKATVWLNKAMTAPVDTSPVPHYIISSVLDLPAVLQEMEHNMNAKLETDHMARRKCINDTNSLFIFLSVNAKKNKTYLTPVVLSLECREKTFVNSKLSTPGVAEDKEGGTLSSSHHAAERSVVNAAKRQDTDPLHTDRLSQLSGIFTFLSSQDELLARGLAIFQTHRTKVSTDFLANIVTLHEAFQRSRGESELELPWEIKLNIMPFRNWQMVKAPFASSEGWITTQLYYDKGTKEAEYQALIQSKHENEKRKEEFIGKSRNKKVYENSTCSRKKVWGEDQGHSLQFADNNTRKRAKEKAKYGLDICKYFCTYGCTCRSDVTEVNGMKHHSKAIDFPEEFIRGAKKMFQVGDRKKLQANRRSKDDASLSKKEHHCLEEPGT</sequence>
<evidence type="ECO:0008006" key="8">
    <source>
        <dbReference type="Google" id="ProtNLM"/>
    </source>
</evidence>
<dbReference type="SFLD" id="SFLDG01135">
    <property type="entry name" value="C1.5.6:_HAD__Beta-PGM__Phospha"/>
    <property type="match status" value="1"/>
</dbReference>
<dbReference type="Gene3D" id="1.20.120.710">
    <property type="entry name" value="Haloacid dehalogenase hydrolase-like domain"/>
    <property type="match status" value="1"/>
</dbReference>
<organism evidence="5">
    <name type="scientific">Lamprotornis superbus</name>
    <dbReference type="NCBI Taxonomy" id="245042"/>
    <lineage>
        <taxon>Eukaryota</taxon>
        <taxon>Metazoa</taxon>
        <taxon>Chordata</taxon>
        <taxon>Craniata</taxon>
        <taxon>Vertebrata</taxon>
        <taxon>Euteleostomi</taxon>
        <taxon>Archelosauria</taxon>
        <taxon>Archosauria</taxon>
        <taxon>Dinosauria</taxon>
        <taxon>Saurischia</taxon>
        <taxon>Theropoda</taxon>
        <taxon>Coelurosauria</taxon>
        <taxon>Aves</taxon>
        <taxon>Neognathae</taxon>
        <taxon>Neoaves</taxon>
        <taxon>Telluraves</taxon>
        <taxon>Australaves</taxon>
        <taxon>Passeriformes</taxon>
        <taxon>Sturnidae</taxon>
        <taxon>Lamprotornis</taxon>
    </lineage>
</organism>
<dbReference type="EMBL" id="JADDUC020000003">
    <property type="protein sequence ID" value="KAI1240709.1"/>
    <property type="molecule type" value="Genomic_DNA"/>
</dbReference>
<dbReference type="InterPro" id="IPR023214">
    <property type="entry name" value="HAD_sf"/>
</dbReference>
<evidence type="ECO:0000256" key="2">
    <source>
        <dbReference type="ARBA" id="ARBA00022801"/>
    </source>
</evidence>
<dbReference type="SFLD" id="SFLDG01129">
    <property type="entry name" value="C1.5:_HAD__Beta-PGM__Phosphata"/>
    <property type="match status" value="1"/>
</dbReference>
<dbReference type="Gene3D" id="3.40.50.1000">
    <property type="entry name" value="HAD superfamily/HAD-like"/>
    <property type="match status" value="1"/>
</dbReference>
<accession>A0A835P0I3</accession>
<dbReference type="InterPro" id="IPR006439">
    <property type="entry name" value="HAD-SF_hydro_IA"/>
</dbReference>
<dbReference type="Pfam" id="PF00702">
    <property type="entry name" value="Hydrolase"/>
    <property type="match status" value="1"/>
</dbReference>
<feature type="region of interest" description="Disordered" evidence="4">
    <location>
        <begin position="556"/>
        <end position="584"/>
    </location>
</feature>
<feature type="non-terminal residue" evidence="5">
    <location>
        <position position="584"/>
    </location>
</feature>
<dbReference type="PANTHER" id="PTHR46470">
    <property type="entry name" value="N-ACYLNEURAMINATE-9-PHOSPHATASE"/>
    <property type="match status" value="1"/>
</dbReference>
<evidence type="ECO:0000313" key="5">
    <source>
        <dbReference type="EMBL" id="KAG0124080.1"/>
    </source>
</evidence>
<dbReference type="PANTHER" id="PTHR46470:SF3">
    <property type="entry name" value="N-ACYLNEURAMINATE-9-PHOSPHATASE"/>
    <property type="match status" value="1"/>
</dbReference>
<evidence type="ECO:0000313" key="7">
    <source>
        <dbReference type="Proteomes" id="UP000618051"/>
    </source>
</evidence>